<organism evidence="1 2">
    <name type="scientific">Clavelina lepadiformis</name>
    <name type="common">Light-bulb sea squirt</name>
    <name type="synonym">Ascidia lepadiformis</name>
    <dbReference type="NCBI Taxonomy" id="159417"/>
    <lineage>
        <taxon>Eukaryota</taxon>
        <taxon>Metazoa</taxon>
        <taxon>Chordata</taxon>
        <taxon>Tunicata</taxon>
        <taxon>Ascidiacea</taxon>
        <taxon>Aplousobranchia</taxon>
        <taxon>Clavelinidae</taxon>
        <taxon>Clavelina</taxon>
    </lineage>
</organism>
<name>A0ABP0GWX5_CLALP</name>
<sequence length="120" mass="13450">MSSTCLNTLNISKLLGLDDCVTGIVVNLYFLSGVGMSSTGFKMIFHERILSAGIAGPPRKKRYDVVNQRLKSIVENYDSTNIDIKVIFEQLHTTYQKLRKVEELKSDNAADIFHQSAIPK</sequence>
<accession>A0ABP0GWX5</accession>
<evidence type="ECO:0000313" key="1">
    <source>
        <dbReference type="EMBL" id="CAK8695476.1"/>
    </source>
</evidence>
<dbReference type="Proteomes" id="UP001642483">
    <property type="component" value="Unassembled WGS sequence"/>
</dbReference>
<protein>
    <submittedName>
        <fullName evidence="1">Uncharacterized protein</fullName>
    </submittedName>
</protein>
<reference evidence="1 2" key="1">
    <citation type="submission" date="2024-02" db="EMBL/GenBank/DDBJ databases">
        <authorList>
            <person name="Daric V."/>
            <person name="Darras S."/>
        </authorList>
    </citation>
    <scope>NUCLEOTIDE SEQUENCE [LARGE SCALE GENOMIC DNA]</scope>
</reference>
<evidence type="ECO:0000313" key="2">
    <source>
        <dbReference type="Proteomes" id="UP001642483"/>
    </source>
</evidence>
<comment type="caution">
    <text evidence="1">The sequence shown here is derived from an EMBL/GenBank/DDBJ whole genome shotgun (WGS) entry which is preliminary data.</text>
</comment>
<proteinExistence type="predicted"/>
<dbReference type="EMBL" id="CAWYQH010000152">
    <property type="protein sequence ID" value="CAK8695476.1"/>
    <property type="molecule type" value="Genomic_DNA"/>
</dbReference>
<gene>
    <name evidence="1" type="ORF">CVLEPA_LOCUS28748</name>
</gene>
<keyword evidence="2" id="KW-1185">Reference proteome</keyword>